<reference evidence="1 2" key="1">
    <citation type="submission" date="2018-06" db="EMBL/GenBank/DDBJ databases">
        <authorList>
            <consortium name="Pathogen Informatics"/>
            <person name="Doyle S."/>
        </authorList>
    </citation>
    <scope>NUCLEOTIDE SEQUENCE [LARGE SCALE GENOMIC DNA]</scope>
    <source>
        <strain evidence="1 2">NCTC11647</strain>
    </source>
</reference>
<dbReference type="InterPro" id="IPR010982">
    <property type="entry name" value="Lambda_DNA-bd_dom_sf"/>
</dbReference>
<dbReference type="CDD" id="cd00093">
    <property type="entry name" value="HTH_XRE"/>
    <property type="match status" value="1"/>
</dbReference>
<sequence>MFNHFLSQYREENNLTQQDMVDQLASYHPSFNKLDTVTLSRWENEKTLPPLKKQFLVFDYINKLCEFTTAYIPSIKDQYPLLESYINNKFENSNIIISDILNTNNCYFTKTNNDPYLNIEQFVIDYFQNEFVSDFVLRENIETISWNKNNQLEACLIYTSPIKEHNNDNMIFMGVFAKNRTSFELIYRELYELILESNVENIIMYSFDDNGYKLFKKLGGEIIKITRISKDIIKYIFKFNRIDFLSNKDIFFYYKSLK</sequence>
<dbReference type="Proteomes" id="UP000251647">
    <property type="component" value="Unassembled WGS sequence"/>
</dbReference>
<dbReference type="Gene3D" id="1.10.260.40">
    <property type="entry name" value="lambda repressor-like DNA-binding domains"/>
    <property type="match status" value="1"/>
</dbReference>
<proteinExistence type="predicted"/>
<dbReference type="OrthoDB" id="5891495at2"/>
<dbReference type="GO" id="GO:0003677">
    <property type="term" value="F:DNA binding"/>
    <property type="evidence" value="ECO:0007669"/>
    <property type="project" value="InterPro"/>
</dbReference>
<dbReference type="PROSITE" id="PS50943">
    <property type="entry name" value="HTH_CROC1"/>
    <property type="match status" value="1"/>
</dbReference>
<gene>
    <name evidence="1" type="ORF">NCTC11647_03169</name>
</gene>
<evidence type="ECO:0000313" key="2">
    <source>
        <dbReference type="Proteomes" id="UP000251647"/>
    </source>
</evidence>
<dbReference type="AlphaFoldDB" id="A0A2T3QJ03"/>
<organism evidence="1 2">
    <name type="scientific">Photobacterium damselae</name>
    <dbReference type="NCBI Taxonomy" id="38293"/>
    <lineage>
        <taxon>Bacteria</taxon>
        <taxon>Pseudomonadati</taxon>
        <taxon>Pseudomonadota</taxon>
        <taxon>Gammaproteobacteria</taxon>
        <taxon>Vibrionales</taxon>
        <taxon>Vibrionaceae</taxon>
        <taxon>Photobacterium</taxon>
    </lineage>
</organism>
<evidence type="ECO:0000313" key="1">
    <source>
        <dbReference type="EMBL" id="SPY44232.1"/>
    </source>
</evidence>
<dbReference type="RefSeq" id="WP_005306195.1">
    <property type="nucleotide sequence ID" value="NZ_PYOG01000013.1"/>
</dbReference>
<name>A0A2T3QJ03_PHODM</name>
<dbReference type="EMBL" id="UATL01000005">
    <property type="protein sequence ID" value="SPY44232.1"/>
    <property type="molecule type" value="Genomic_DNA"/>
</dbReference>
<protein>
    <submittedName>
        <fullName evidence="1">Uncharacterized protein</fullName>
    </submittedName>
</protein>
<dbReference type="InterPro" id="IPR001387">
    <property type="entry name" value="Cro/C1-type_HTH"/>
</dbReference>
<accession>A0A2T3QJ03</accession>